<protein>
    <recommendedName>
        <fullName evidence="3">Fe-S protein YdhL (DUF1289 family)</fullName>
    </recommendedName>
</protein>
<dbReference type="InterPro" id="IPR010710">
    <property type="entry name" value="DUF1289"/>
</dbReference>
<organism evidence="1 2">
    <name type="scientific">Sinobacterium caligoides</name>
    <dbReference type="NCBI Taxonomy" id="933926"/>
    <lineage>
        <taxon>Bacteria</taxon>
        <taxon>Pseudomonadati</taxon>
        <taxon>Pseudomonadota</taxon>
        <taxon>Gammaproteobacteria</taxon>
        <taxon>Cellvibrionales</taxon>
        <taxon>Spongiibacteraceae</taxon>
        <taxon>Sinobacterium</taxon>
    </lineage>
</organism>
<comment type="caution">
    <text evidence="1">The sequence shown here is derived from an EMBL/GenBank/DDBJ whole genome shotgun (WGS) entry which is preliminary data.</text>
</comment>
<keyword evidence="2" id="KW-1185">Reference proteome</keyword>
<accession>A0A3N2DZL6</accession>
<evidence type="ECO:0000313" key="2">
    <source>
        <dbReference type="Proteomes" id="UP000275394"/>
    </source>
</evidence>
<reference evidence="1 2" key="1">
    <citation type="submission" date="2018-11" db="EMBL/GenBank/DDBJ databases">
        <title>Genomic Encyclopedia of Type Strains, Phase IV (KMG-IV): sequencing the most valuable type-strain genomes for metagenomic binning, comparative biology and taxonomic classification.</title>
        <authorList>
            <person name="Goeker M."/>
        </authorList>
    </citation>
    <scope>NUCLEOTIDE SEQUENCE [LARGE SCALE GENOMIC DNA]</scope>
    <source>
        <strain evidence="1 2">DSM 100316</strain>
    </source>
</reference>
<dbReference type="Proteomes" id="UP000275394">
    <property type="component" value="Unassembled WGS sequence"/>
</dbReference>
<evidence type="ECO:0008006" key="3">
    <source>
        <dbReference type="Google" id="ProtNLM"/>
    </source>
</evidence>
<dbReference type="AlphaFoldDB" id="A0A3N2DZL6"/>
<dbReference type="PANTHER" id="PTHR35175:SF2">
    <property type="entry name" value="DUF1289 DOMAIN-CONTAINING PROTEIN"/>
    <property type="match status" value="1"/>
</dbReference>
<dbReference type="Pfam" id="PF06945">
    <property type="entry name" value="DUF1289"/>
    <property type="match status" value="1"/>
</dbReference>
<dbReference type="OrthoDB" id="9811423at2"/>
<dbReference type="RefSeq" id="WP_123711147.1">
    <property type="nucleotide sequence ID" value="NZ_RKHR01000003.1"/>
</dbReference>
<sequence length="61" mass="6866">MSDKKVVSPCVSICVLNPEDVCEGCYRSAEEITQWSCYNEVEKKEVLALSRQRRADDGAIL</sequence>
<proteinExistence type="predicted"/>
<dbReference type="PANTHER" id="PTHR35175">
    <property type="entry name" value="DUF1289 DOMAIN-CONTAINING PROTEIN"/>
    <property type="match status" value="1"/>
</dbReference>
<evidence type="ECO:0000313" key="1">
    <source>
        <dbReference type="EMBL" id="ROS05217.1"/>
    </source>
</evidence>
<dbReference type="EMBL" id="RKHR01000003">
    <property type="protein sequence ID" value="ROS05217.1"/>
    <property type="molecule type" value="Genomic_DNA"/>
</dbReference>
<name>A0A3N2DZL6_9GAMM</name>
<gene>
    <name evidence="1" type="ORF">EDC56_0746</name>
</gene>